<dbReference type="EMBL" id="JAODUP010000265">
    <property type="protein sequence ID" value="KAK2154559.1"/>
    <property type="molecule type" value="Genomic_DNA"/>
</dbReference>
<keyword evidence="3" id="KW-1185">Reference proteome</keyword>
<gene>
    <name evidence="2" type="ORF">LSH36_265g01015</name>
</gene>
<evidence type="ECO:0000313" key="2">
    <source>
        <dbReference type="EMBL" id="KAK2154559.1"/>
    </source>
</evidence>
<evidence type="ECO:0000256" key="1">
    <source>
        <dbReference type="SAM" id="MobiDB-lite"/>
    </source>
</evidence>
<name>A0AAD9JK72_9ANNE</name>
<dbReference type="Proteomes" id="UP001208570">
    <property type="component" value="Unassembled WGS sequence"/>
</dbReference>
<evidence type="ECO:0000313" key="3">
    <source>
        <dbReference type="Proteomes" id="UP001208570"/>
    </source>
</evidence>
<proteinExistence type="predicted"/>
<organism evidence="2 3">
    <name type="scientific">Paralvinella palmiformis</name>
    <dbReference type="NCBI Taxonomy" id="53620"/>
    <lineage>
        <taxon>Eukaryota</taxon>
        <taxon>Metazoa</taxon>
        <taxon>Spiralia</taxon>
        <taxon>Lophotrochozoa</taxon>
        <taxon>Annelida</taxon>
        <taxon>Polychaeta</taxon>
        <taxon>Sedentaria</taxon>
        <taxon>Canalipalpata</taxon>
        <taxon>Terebellida</taxon>
        <taxon>Terebelliformia</taxon>
        <taxon>Alvinellidae</taxon>
        <taxon>Paralvinella</taxon>
    </lineage>
</organism>
<reference evidence="2" key="1">
    <citation type="journal article" date="2023" name="Mol. Biol. Evol.">
        <title>Third-Generation Sequencing Reveals the Adaptive Role of the Epigenome in Three Deep-Sea Polychaetes.</title>
        <authorList>
            <person name="Perez M."/>
            <person name="Aroh O."/>
            <person name="Sun Y."/>
            <person name="Lan Y."/>
            <person name="Juniper S.K."/>
            <person name="Young C.R."/>
            <person name="Angers B."/>
            <person name="Qian P.Y."/>
        </authorList>
    </citation>
    <scope>NUCLEOTIDE SEQUENCE</scope>
    <source>
        <strain evidence="2">P08H-3</strain>
    </source>
</reference>
<protein>
    <submittedName>
        <fullName evidence="2">Uncharacterized protein</fullName>
    </submittedName>
</protein>
<sequence length="58" mass="6419">MSHSQRDRRICLMQRQMAFEKKIQSSPSPGQRTLCNGATFDKPTLGSIPSPHPHASGI</sequence>
<accession>A0AAD9JK72</accession>
<feature type="region of interest" description="Disordered" evidence="1">
    <location>
        <begin position="22"/>
        <end position="58"/>
    </location>
</feature>
<comment type="caution">
    <text evidence="2">The sequence shown here is derived from an EMBL/GenBank/DDBJ whole genome shotgun (WGS) entry which is preliminary data.</text>
</comment>
<dbReference type="AlphaFoldDB" id="A0AAD9JK72"/>
<feature type="compositionally biased region" description="Polar residues" evidence="1">
    <location>
        <begin position="24"/>
        <end position="36"/>
    </location>
</feature>